<dbReference type="RefSeq" id="WP_330145583.1">
    <property type="nucleotide sequence ID" value="NZ_JAZDQU010000001.1"/>
</dbReference>
<keyword evidence="2" id="KW-0328">Glycosyltransferase</keyword>
<proteinExistence type="predicted"/>
<dbReference type="InterPro" id="IPR050137">
    <property type="entry name" value="PyrR_bifunctional"/>
</dbReference>
<dbReference type="Pfam" id="PF14681">
    <property type="entry name" value="UPRTase"/>
    <property type="match status" value="1"/>
</dbReference>
<dbReference type="InterPro" id="IPR000836">
    <property type="entry name" value="PRTase_dom"/>
</dbReference>
<dbReference type="Gene3D" id="3.40.50.2020">
    <property type="match status" value="1"/>
</dbReference>
<sequence>MQKTNKISSKLYVLAENPSIGNTYIAEIRDVEIQTDRLRFRRNLERIGECLAFELSKTLKYISKSIQTPLGIADCNVLEEQPVLGTILRAGLPLHQGVMNVFDRSSSCFIGAYRKVNKGGAFSIQMDYVTSPDLNGKTLILCDPMLATGQSLVLTCKDLKSRFKVKELHIISAIASTEGVEHVKANLPEAHLWIGAIDNEMTSKSYIVPGLGDAGDLAFGEKL</sequence>
<dbReference type="EMBL" id="JAZDQU010000001">
    <property type="protein sequence ID" value="MEE1884670.1"/>
    <property type="molecule type" value="Genomic_DNA"/>
</dbReference>
<evidence type="ECO:0000259" key="1">
    <source>
        <dbReference type="Pfam" id="PF14681"/>
    </source>
</evidence>
<dbReference type="SUPFAM" id="SSF53271">
    <property type="entry name" value="PRTase-like"/>
    <property type="match status" value="1"/>
</dbReference>
<dbReference type="PANTHER" id="PTHR11608:SF0">
    <property type="entry name" value="BIFUNCTIONAL PROTEIN PYRR"/>
    <property type="match status" value="1"/>
</dbReference>
<comment type="caution">
    <text evidence="2">The sequence shown here is derived from an EMBL/GenBank/DDBJ whole genome shotgun (WGS) entry which is preliminary data.</text>
</comment>
<evidence type="ECO:0000313" key="2">
    <source>
        <dbReference type="EMBL" id="MEE1884670.1"/>
    </source>
</evidence>
<dbReference type="GO" id="GO:0004845">
    <property type="term" value="F:uracil phosphoribosyltransferase activity"/>
    <property type="evidence" value="ECO:0007669"/>
    <property type="project" value="UniProtKB-EC"/>
</dbReference>
<accession>A0ABU7H0A3</accession>
<organism evidence="2 3">
    <name type="scientific">Pedobacter flavus</name>
    <dbReference type="NCBI Taxonomy" id="3113906"/>
    <lineage>
        <taxon>Bacteria</taxon>
        <taxon>Pseudomonadati</taxon>
        <taxon>Bacteroidota</taxon>
        <taxon>Sphingobacteriia</taxon>
        <taxon>Sphingobacteriales</taxon>
        <taxon>Sphingobacteriaceae</taxon>
        <taxon>Pedobacter</taxon>
    </lineage>
</organism>
<keyword evidence="3" id="KW-1185">Reference proteome</keyword>
<dbReference type="InterPro" id="IPR029057">
    <property type="entry name" value="PRTase-like"/>
</dbReference>
<protein>
    <submittedName>
        <fullName evidence="2">Uracil phosphoribosyltransferase</fullName>
        <ecNumber evidence="2">2.4.2.9</ecNumber>
    </submittedName>
</protein>
<reference evidence="2 3" key="1">
    <citation type="submission" date="2024-01" db="EMBL/GenBank/DDBJ databases">
        <title>Pedobacter sp. nov., isolated from oil-contaminated soil.</title>
        <authorList>
            <person name="Le N.T.T."/>
        </authorList>
    </citation>
    <scope>NUCLEOTIDE SEQUENCE [LARGE SCALE GENOMIC DNA]</scope>
    <source>
        <strain evidence="2 3">VNH31</strain>
    </source>
</reference>
<dbReference type="PANTHER" id="PTHR11608">
    <property type="entry name" value="BIFUNCTIONAL PROTEIN PYRR"/>
    <property type="match status" value="1"/>
</dbReference>
<feature type="domain" description="Phosphoribosyltransferase" evidence="1">
    <location>
        <begin position="25"/>
        <end position="220"/>
    </location>
</feature>
<evidence type="ECO:0000313" key="3">
    <source>
        <dbReference type="Proteomes" id="UP001337681"/>
    </source>
</evidence>
<gene>
    <name evidence="2" type="primary">upp</name>
    <name evidence="2" type="ORF">VRU49_04460</name>
</gene>
<dbReference type="NCBIfam" id="NF001097">
    <property type="entry name" value="PRK00129.1"/>
    <property type="match status" value="1"/>
</dbReference>
<dbReference type="CDD" id="cd06223">
    <property type="entry name" value="PRTases_typeI"/>
    <property type="match status" value="1"/>
</dbReference>
<dbReference type="EC" id="2.4.2.9" evidence="2"/>
<keyword evidence="2" id="KW-0808">Transferase</keyword>
<dbReference type="Proteomes" id="UP001337681">
    <property type="component" value="Unassembled WGS sequence"/>
</dbReference>
<name>A0ABU7H0A3_9SPHI</name>